<reference evidence="2" key="1">
    <citation type="submission" date="2016-10" db="EMBL/GenBank/DDBJ databases">
        <authorList>
            <person name="Varghese N."/>
            <person name="Submissions S."/>
        </authorList>
    </citation>
    <scope>NUCLEOTIDE SEQUENCE [LARGE SCALE GENOMIC DNA]</scope>
    <source>
        <strain evidence="2">DSM 11005</strain>
    </source>
</reference>
<accession>A0A1G6MTL6</accession>
<dbReference type="Gene3D" id="1.10.150.240">
    <property type="entry name" value="Putative phosphatase, domain 2"/>
    <property type="match status" value="1"/>
</dbReference>
<dbReference type="InterPro" id="IPR006439">
    <property type="entry name" value="HAD-SF_hydro_IA"/>
</dbReference>
<keyword evidence="2" id="KW-1185">Reference proteome</keyword>
<evidence type="ECO:0000313" key="1">
    <source>
        <dbReference type="EMBL" id="SDC58557.1"/>
    </source>
</evidence>
<dbReference type="RefSeq" id="WP_093730704.1">
    <property type="nucleotide sequence ID" value="NZ_FMYW01000010.1"/>
</dbReference>
<dbReference type="Proteomes" id="UP000198943">
    <property type="component" value="Unassembled WGS sequence"/>
</dbReference>
<dbReference type="SFLD" id="SFLDG01135">
    <property type="entry name" value="C1.5.6:_HAD__Beta-PGM__Phospha"/>
    <property type="match status" value="1"/>
</dbReference>
<dbReference type="Pfam" id="PF00702">
    <property type="entry name" value="Hydrolase"/>
    <property type="match status" value="1"/>
</dbReference>
<name>A0A1G6MTL6_9FIRM</name>
<dbReference type="OrthoDB" id="9797743at2"/>
<evidence type="ECO:0000313" key="2">
    <source>
        <dbReference type="Proteomes" id="UP000198943"/>
    </source>
</evidence>
<dbReference type="CDD" id="cd07505">
    <property type="entry name" value="HAD_BPGM-like"/>
    <property type="match status" value="1"/>
</dbReference>
<dbReference type="AlphaFoldDB" id="A0A1G6MTL6"/>
<dbReference type="InterPro" id="IPR023214">
    <property type="entry name" value="HAD_sf"/>
</dbReference>
<dbReference type="InterPro" id="IPR036412">
    <property type="entry name" value="HAD-like_sf"/>
</dbReference>
<dbReference type="EMBL" id="FMYW01000010">
    <property type="protein sequence ID" value="SDC58557.1"/>
    <property type="molecule type" value="Genomic_DNA"/>
</dbReference>
<gene>
    <name evidence="1" type="ORF">SAMN04487864_110122</name>
</gene>
<organism evidence="1 2">
    <name type="scientific">Succiniclasticum ruminis</name>
    <dbReference type="NCBI Taxonomy" id="40841"/>
    <lineage>
        <taxon>Bacteria</taxon>
        <taxon>Bacillati</taxon>
        <taxon>Bacillota</taxon>
        <taxon>Negativicutes</taxon>
        <taxon>Acidaminococcales</taxon>
        <taxon>Acidaminococcaceae</taxon>
        <taxon>Succiniclasticum</taxon>
    </lineage>
</organism>
<dbReference type="SFLD" id="SFLDS00003">
    <property type="entry name" value="Haloacid_Dehalogenase"/>
    <property type="match status" value="1"/>
</dbReference>
<dbReference type="SFLD" id="SFLDG01129">
    <property type="entry name" value="C1.5:_HAD__Beta-PGM__Phosphata"/>
    <property type="match status" value="1"/>
</dbReference>
<dbReference type="PANTHER" id="PTHR18901:SF38">
    <property type="entry name" value="PSEUDOURIDINE-5'-PHOSPHATASE"/>
    <property type="match status" value="1"/>
</dbReference>
<dbReference type="PRINTS" id="PR00413">
    <property type="entry name" value="HADHALOGNASE"/>
</dbReference>
<dbReference type="NCBIfam" id="TIGR01509">
    <property type="entry name" value="HAD-SF-IA-v3"/>
    <property type="match status" value="1"/>
</dbReference>
<sequence>MNEKVQAVIFDMDGVIFDSERLVIECWQVIAEKHNIPDIVEICMRVQGNNRQETGKRFREKYGEDFPYETYKKEVTALFRERYGEGRLPLKPGVAEILQELKQRGVPLALASSTRSDIVKLELDEAHLLSCFDAVLGGDMAPRSKPEPDIFLAAAAALGAVPANCYVLEDSFNGIRAAHRAGMHPIMVPDMQQPDNEMRRLAEVIVENLPDAMDYLRARM</sequence>
<dbReference type="PANTHER" id="PTHR18901">
    <property type="entry name" value="2-DEOXYGLUCOSE-6-PHOSPHATE PHOSPHATASE 2"/>
    <property type="match status" value="1"/>
</dbReference>
<dbReference type="InterPro" id="IPR023198">
    <property type="entry name" value="PGP-like_dom2"/>
</dbReference>
<dbReference type="SUPFAM" id="SSF56784">
    <property type="entry name" value="HAD-like"/>
    <property type="match status" value="1"/>
</dbReference>
<dbReference type="Gene3D" id="3.40.50.1000">
    <property type="entry name" value="HAD superfamily/HAD-like"/>
    <property type="match status" value="1"/>
</dbReference>
<proteinExistence type="predicted"/>
<protein>
    <submittedName>
        <fullName evidence="1">Haloacid dehalogenase superfamily, subfamily IA, variant 3 with third motif having DD or ED</fullName>
    </submittedName>
</protein>